<sequence length="42" mass="4649">MSPAKPKASFNSGFSTKVVVVALRMLVEESTYLSSCFMFLML</sequence>
<comment type="caution">
    <text evidence="1">The sequence shown here is derived from an EMBL/GenBank/DDBJ whole genome shotgun (WGS) entry which is preliminary data.</text>
</comment>
<name>A0A6A4NC20_LUPAL</name>
<reference evidence="2" key="1">
    <citation type="journal article" date="2020" name="Nat. Commun.">
        <title>Genome sequence of the cluster root forming white lupin.</title>
        <authorList>
            <person name="Hufnagel B."/>
            <person name="Marques A."/>
            <person name="Soriano A."/>
            <person name="Marques L."/>
            <person name="Divol F."/>
            <person name="Doumas P."/>
            <person name="Sallet E."/>
            <person name="Mancinotti D."/>
            <person name="Carrere S."/>
            <person name="Marande W."/>
            <person name="Arribat S."/>
            <person name="Keller J."/>
            <person name="Huneau C."/>
            <person name="Blein T."/>
            <person name="Aime D."/>
            <person name="Laguerre M."/>
            <person name="Taylor J."/>
            <person name="Schubert V."/>
            <person name="Nelson M."/>
            <person name="Geu-Flores F."/>
            <person name="Crespi M."/>
            <person name="Gallardo-Guerrero K."/>
            <person name="Delaux P.-M."/>
            <person name="Salse J."/>
            <person name="Berges H."/>
            <person name="Guyot R."/>
            <person name="Gouzy J."/>
            <person name="Peret B."/>
        </authorList>
    </citation>
    <scope>NUCLEOTIDE SEQUENCE [LARGE SCALE GENOMIC DNA]</scope>
    <source>
        <strain evidence="2">cv. Amiga</strain>
    </source>
</reference>
<evidence type="ECO:0000313" key="2">
    <source>
        <dbReference type="Proteomes" id="UP000447434"/>
    </source>
</evidence>
<organism evidence="1 2">
    <name type="scientific">Lupinus albus</name>
    <name type="common">White lupine</name>
    <name type="synonym">Lupinus termis</name>
    <dbReference type="NCBI Taxonomy" id="3870"/>
    <lineage>
        <taxon>Eukaryota</taxon>
        <taxon>Viridiplantae</taxon>
        <taxon>Streptophyta</taxon>
        <taxon>Embryophyta</taxon>
        <taxon>Tracheophyta</taxon>
        <taxon>Spermatophyta</taxon>
        <taxon>Magnoliopsida</taxon>
        <taxon>eudicotyledons</taxon>
        <taxon>Gunneridae</taxon>
        <taxon>Pentapetalae</taxon>
        <taxon>rosids</taxon>
        <taxon>fabids</taxon>
        <taxon>Fabales</taxon>
        <taxon>Fabaceae</taxon>
        <taxon>Papilionoideae</taxon>
        <taxon>50 kb inversion clade</taxon>
        <taxon>genistoids sensu lato</taxon>
        <taxon>core genistoids</taxon>
        <taxon>Genisteae</taxon>
        <taxon>Lupinus</taxon>
    </lineage>
</organism>
<dbReference type="AlphaFoldDB" id="A0A6A4NC20"/>
<dbReference type="Proteomes" id="UP000447434">
    <property type="component" value="Chromosome 20"/>
</dbReference>
<dbReference type="EMBL" id="WOCE01000020">
    <property type="protein sequence ID" value="KAE9591236.1"/>
    <property type="molecule type" value="Genomic_DNA"/>
</dbReference>
<gene>
    <name evidence="1" type="ORF">Lalb_Chr20g0116361</name>
</gene>
<accession>A0A6A4NC20</accession>
<keyword evidence="2" id="KW-1185">Reference proteome</keyword>
<evidence type="ECO:0000313" key="1">
    <source>
        <dbReference type="EMBL" id="KAE9591236.1"/>
    </source>
</evidence>
<proteinExistence type="predicted"/>
<protein>
    <submittedName>
        <fullName evidence="1">Uncharacterized protein</fullName>
    </submittedName>
</protein>